<evidence type="ECO:0000313" key="2">
    <source>
        <dbReference type="Proteomes" id="UP000785679"/>
    </source>
</evidence>
<evidence type="ECO:0000313" key="1">
    <source>
        <dbReference type="EMBL" id="TNV72847.1"/>
    </source>
</evidence>
<proteinExistence type="predicted"/>
<gene>
    <name evidence="1" type="ORF">FGO68_gene2197</name>
</gene>
<protein>
    <submittedName>
        <fullName evidence="1">Uncharacterized protein</fullName>
    </submittedName>
</protein>
<organism evidence="1 2">
    <name type="scientific">Halteria grandinella</name>
    <dbReference type="NCBI Taxonomy" id="5974"/>
    <lineage>
        <taxon>Eukaryota</taxon>
        <taxon>Sar</taxon>
        <taxon>Alveolata</taxon>
        <taxon>Ciliophora</taxon>
        <taxon>Intramacronucleata</taxon>
        <taxon>Spirotrichea</taxon>
        <taxon>Stichotrichia</taxon>
        <taxon>Sporadotrichida</taxon>
        <taxon>Halteriidae</taxon>
        <taxon>Halteria</taxon>
    </lineage>
</organism>
<sequence length="208" mass="23822">MRFSTIFNPSAPEKAVSHFSLKQCSSMSSMDFTLNGLSSTTNMRLQQSYKPLCDRWIICASSKWCLDCKAASLTKLRTSDFWLFRVEFLITGCLSRWCEKSCSKWGALSISSRPHFGRTHLSAWSHLFIINLTIEIASGQYLNPRLLQLAILNSQVCALSFKTCLRLLFCTEPLLRTSKLVPVARRSFFFKYFEQKTLDLPLISMALF</sequence>
<reference evidence="1" key="1">
    <citation type="submission" date="2019-06" db="EMBL/GenBank/DDBJ databases">
        <authorList>
            <person name="Zheng W."/>
        </authorList>
    </citation>
    <scope>NUCLEOTIDE SEQUENCE</scope>
    <source>
        <strain evidence="1">QDHG01</strain>
    </source>
</reference>
<keyword evidence="2" id="KW-1185">Reference proteome</keyword>
<dbReference type="EMBL" id="RRYP01020712">
    <property type="protein sequence ID" value="TNV72847.1"/>
    <property type="molecule type" value="Genomic_DNA"/>
</dbReference>
<accession>A0A8J8NCX7</accession>
<comment type="caution">
    <text evidence="1">The sequence shown here is derived from an EMBL/GenBank/DDBJ whole genome shotgun (WGS) entry which is preliminary data.</text>
</comment>
<dbReference type="Proteomes" id="UP000785679">
    <property type="component" value="Unassembled WGS sequence"/>
</dbReference>
<name>A0A8J8NCX7_HALGN</name>
<dbReference type="AlphaFoldDB" id="A0A8J8NCX7"/>